<organism evidence="2 3">
    <name type="scientific">Brevibacillus laterosporus</name>
    <name type="common">Bacillus laterosporus</name>
    <dbReference type="NCBI Taxonomy" id="1465"/>
    <lineage>
        <taxon>Bacteria</taxon>
        <taxon>Bacillati</taxon>
        <taxon>Bacillota</taxon>
        <taxon>Bacilli</taxon>
        <taxon>Bacillales</taxon>
        <taxon>Paenibacillaceae</taxon>
        <taxon>Brevibacillus</taxon>
    </lineage>
</organism>
<keyword evidence="1" id="KW-0812">Transmembrane</keyword>
<dbReference type="EMBL" id="PRKQ01000012">
    <property type="protein sequence ID" value="PPB02418.1"/>
    <property type="molecule type" value="Genomic_DNA"/>
</dbReference>
<keyword evidence="1" id="KW-0472">Membrane</keyword>
<sequence>MRNKSLLITFALVALAELIWLFYIKQNKSITWTVSIHILIIVLSLDFLINRKKDHYKNYSYRSFLQGIIMD</sequence>
<evidence type="ECO:0000313" key="3">
    <source>
        <dbReference type="Proteomes" id="UP000239759"/>
    </source>
</evidence>
<protein>
    <submittedName>
        <fullName evidence="2">Uncharacterized protein</fullName>
    </submittedName>
</protein>
<feature type="transmembrane region" description="Helical" evidence="1">
    <location>
        <begin position="7"/>
        <end position="24"/>
    </location>
</feature>
<dbReference type="AlphaFoldDB" id="A0AAP8QCV2"/>
<reference evidence="2 3" key="1">
    <citation type="submission" date="2018-02" db="EMBL/GenBank/DDBJ databases">
        <title>Comparative analysis of genomes of three Brevibacillus laterosporus strains producers of potent antimicrobials isolated from silage.</title>
        <authorList>
            <person name="Kojic M."/>
            <person name="Miljkovic M."/>
            <person name="Studholme D."/>
            <person name="Filipic B."/>
        </authorList>
    </citation>
    <scope>NUCLEOTIDE SEQUENCE [LARGE SCALE GENOMIC DNA]</scope>
    <source>
        <strain evidence="2 3">BGSP11</strain>
    </source>
</reference>
<proteinExistence type="predicted"/>
<evidence type="ECO:0000256" key="1">
    <source>
        <dbReference type="SAM" id="Phobius"/>
    </source>
</evidence>
<name>A0AAP8QCV2_BRELA</name>
<comment type="caution">
    <text evidence="2">The sequence shown here is derived from an EMBL/GenBank/DDBJ whole genome shotgun (WGS) entry which is preliminary data.</text>
</comment>
<accession>A0AAP8QCV2</accession>
<gene>
    <name evidence="2" type="ORF">C4A77_11835</name>
</gene>
<dbReference type="Proteomes" id="UP000239759">
    <property type="component" value="Unassembled WGS sequence"/>
</dbReference>
<feature type="transmembrane region" description="Helical" evidence="1">
    <location>
        <begin position="30"/>
        <end position="49"/>
    </location>
</feature>
<keyword evidence="1" id="KW-1133">Transmembrane helix</keyword>
<evidence type="ECO:0000313" key="2">
    <source>
        <dbReference type="EMBL" id="PPB02418.1"/>
    </source>
</evidence>